<dbReference type="InterPro" id="IPR007863">
    <property type="entry name" value="Peptidase_M16_C"/>
</dbReference>
<protein>
    <submittedName>
        <fullName evidence="3">Peptidase M16 domain protein</fullName>
    </submittedName>
</protein>
<reference evidence="3 4" key="1">
    <citation type="submission" date="2012-05" db="EMBL/GenBank/DDBJ databases">
        <title>Finished chromosome of genome of Oscillatoria sp. PCC 7112.</title>
        <authorList>
            <consortium name="US DOE Joint Genome Institute"/>
            <person name="Gugger M."/>
            <person name="Coursin T."/>
            <person name="Rippka R."/>
            <person name="Tandeau De Marsac N."/>
            <person name="Huntemann M."/>
            <person name="Wei C.-L."/>
            <person name="Han J."/>
            <person name="Detter J.C."/>
            <person name="Han C."/>
            <person name="Tapia R."/>
            <person name="Davenport K."/>
            <person name="Daligault H."/>
            <person name="Erkkila T."/>
            <person name="Gu W."/>
            <person name="Munk A.C.C."/>
            <person name="Teshima H."/>
            <person name="Xu Y."/>
            <person name="Chain P."/>
            <person name="Chen A."/>
            <person name="Krypides N."/>
            <person name="Mavromatis K."/>
            <person name="Markowitz V."/>
            <person name="Szeto E."/>
            <person name="Ivanova N."/>
            <person name="Mikhailova N."/>
            <person name="Ovchinnikova G."/>
            <person name="Pagani I."/>
            <person name="Pati A."/>
            <person name="Goodwin L."/>
            <person name="Peters L."/>
            <person name="Pitluck S."/>
            <person name="Woyke T."/>
            <person name="Kerfeld C."/>
        </authorList>
    </citation>
    <scope>NUCLEOTIDE SEQUENCE [LARGE SCALE GENOMIC DNA]</scope>
    <source>
        <strain evidence="3 4">PCC 7112</strain>
    </source>
</reference>
<dbReference type="HOGENOM" id="CLU_009902_6_1_3"/>
<dbReference type="Pfam" id="PF00675">
    <property type="entry name" value="Peptidase_M16"/>
    <property type="match status" value="1"/>
</dbReference>
<dbReference type="eggNOG" id="COG0612">
    <property type="taxonomic scope" value="Bacteria"/>
</dbReference>
<organism evidence="3 4">
    <name type="scientific">Phormidium nigroviride PCC 7112</name>
    <dbReference type="NCBI Taxonomy" id="179408"/>
    <lineage>
        <taxon>Bacteria</taxon>
        <taxon>Bacillati</taxon>
        <taxon>Cyanobacteriota</taxon>
        <taxon>Cyanophyceae</taxon>
        <taxon>Oscillatoriophycideae</taxon>
        <taxon>Oscillatoriales</taxon>
        <taxon>Oscillatoriaceae</taxon>
        <taxon>Phormidium</taxon>
    </lineage>
</organism>
<dbReference type="InterPro" id="IPR011249">
    <property type="entry name" value="Metalloenz_LuxS/M16"/>
</dbReference>
<dbReference type="PANTHER" id="PTHR11851">
    <property type="entry name" value="METALLOPROTEASE"/>
    <property type="match status" value="1"/>
</dbReference>
<gene>
    <name evidence="3" type="ORF">Osc7112_3750</name>
</gene>
<proteinExistence type="predicted"/>
<accession>K9VJI3</accession>
<dbReference type="KEGG" id="oni:Osc7112_3750"/>
<evidence type="ECO:0000259" key="1">
    <source>
        <dbReference type="Pfam" id="PF00675"/>
    </source>
</evidence>
<dbReference type="PANTHER" id="PTHR11851:SF225">
    <property type="entry name" value="NON-PEPTIDASE HOMOLOG YMXG"/>
    <property type="match status" value="1"/>
</dbReference>
<dbReference type="InterPro" id="IPR011765">
    <property type="entry name" value="Pept_M16_N"/>
</dbReference>
<dbReference type="OrthoDB" id="9811314at2"/>
<dbReference type="Proteomes" id="UP000010478">
    <property type="component" value="Chromosome"/>
</dbReference>
<dbReference type="RefSeq" id="WP_015177351.1">
    <property type="nucleotide sequence ID" value="NC_019729.1"/>
</dbReference>
<name>K9VJI3_9CYAN</name>
<dbReference type="STRING" id="179408.Osc7112_3750"/>
<dbReference type="AlphaFoldDB" id="K9VJI3"/>
<dbReference type="Gene3D" id="3.30.830.10">
    <property type="entry name" value="Metalloenzyme, LuxS/M16 peptidase-like"/>
    <property type="match status" value="2"/>
</dbReference>
<dbReference type="Pfam" id="PF05193">
    <property type="entry name" value="Peptidase_M16_C"/>
    <property type="match status" value="1"/>
</dbReference>
<dbReference type="SUPFAM" id="SSF63411">
    <property type="entry name" value="LuxS/MPP-like metallohydrolase"/>
    <property type="match status" value="2"/>
</dbReference>
<dbReference type="EMBL" id="CP003614">
    <property type="protein sequence ID" value="AFZ08096.1"/>
    <property type="molecule type" value="Genomic_DNA"/>
</dbReference>
<evidence type="ECO:0000313" key="4">
    <source>
        <dbReference type="Proteomes" id="UP000010478"/>
    </source>
</evidence>
<sequence length="493" mass="55544" precursor="true">MKRGNWLKNKVKLFLISLCLLTVSSLIFNLSFSSATTAKQYTELIFNPLPEISLPKYTRFVLKNGIVVYLMEDRQLPLVEGTAMFRTGDRFEAADRVGLASLTGEVMRTGGTRQHSPDRLNQLLEQNAAQVETGISRSSGSATFSALSDDLETVFGLFAEVIQTPTFAQDKLDLASKQEEGSIARRNDHPYRIVWREFQKLIYGEQSPYARTVEYQTLKNISRNDVVKFYEQYFHPKNMILGIVGDFDTAKMRLLVEKEFGNWQSTKAIEVPPLPPVSPAHQGGVFFVNQPQLSQSYVRMGHLGGMLNNPDYPALSVLNDVLNGFRGRLFNNVRSQQGLTYSVDAAWSPEYDYPGVFTAGGATRSEATLQFLKAIRTEIERVRTEPITPTELAVAKDAAINSFIFNFEEPAQTLWRLIEYEYYGYPQDFIFRYQRGVEATTIADVQRVAQTYFKPENLVTLVVGNHDAIKPPLSSLGDSVKVQPIDISIRPPS</sequence>
<evidence type="ECO:0000259" key="2">
    <source>
        <dbReference type="Pfam" id="PF05193"/>
    </source>
</evidence>
<keyword evidence="4" id="KW-1185">Reference proteome</keyword>
<feature type="domain" description="Peptidase M16 N-terminal" evidence="1">
    <location>
        <begin position="85"/>
        <end position="184"/>
    </location>
</feature>
<dbReference type="PATRIC" id="fig|179408.3.peg.4614"/>
<dbReference type="InterPro" id="IPR050361">
    <property type="entry name" value="MPP/UQCRC_Complex"/>
</dbReference>
<feature type="domain" description="Peptidase M16 C-terminal" evidence="2">
    <location>
        <begin position="220"/>
        <end position="397"/>
    </location>
</feature>
<dbReference type="GO" id="GO:0046872">
    <property type="term" value="F:metal ion binding"/>
    <property type="evidence" value="ECO:0007669"/>
    <property type="project" value="InterPro"/>
</dbReference>
<evidence type="ECO:0000313" key="3">
    <source>
        <dbReference type="EMBL" id="AFZ08096.1"/>
    </source>
</evidence>